<name>A0A285JLH4_9ACTN</name>
<sequence>MLKTGRRAGFVATTLFAVGAVLAFTAAPALALQPGEDAAWAAEIENDTPLRSADTISEARDLNNGNLMQVWRGYGNTNIYIAINHSVPLQLPSTTTYAAPRIVWTNAGFFVFHTGSDGYIYYRRIPVPANADNVRGNWTRVPNNARTEDTLSPSVTRLNGNQMYLTWGDAVGLNQWGMYFDGTTWAAPQTLPYAQSYTANSVTFNPNWNQLVSIHRGTDGQIYWQRQTYGSSQWTNPARLGTLNTPAAGTPAVALTDNGSGEVAVWLSGGAVDPQTGSSPILLTQIFANGAWSGAWSVATGNVPTSHNVWLTAIQNRIYLINTFYTGYVYWKRSFQQ</sequence>
<dbReference type="EMBL" id="OBDY01000022">
    <property type="protein sequence ID" value="SNY61149.1"/>
    <property type="molecule type" value="Genomic_DNA"/>
</dbReference>
<feature type="signal peptide" evidence="1">
    <location>
        <begin position="1"/>
        <end position="31"/>
    </location>
</feature>
<evidence type="ECO:0000313" key="2">
    <source>
        <dbReference type="EMBL" id="SNY61149.1"/>
    </source>
</evidence>
<accession>A0A285JLH4</accession>
<organism evidence="2 3">
    <name type="scientific">Paractinoplanes atraurantiacus</name>
    <dbReference type="NCBI Taxonomy" id="1036182"/>
    <lineage>
        <taxon>Bacteria</taxon>
        <taxon>Bacillati</taxon>
        <taxon>Actinomycetota</taxon>
        <taxon>Actinomycetes</taxon>
        <taxon>Micromonosporales</taxon>
        <taxon>Micromonosporaceae</taxon>
        <taxon>Paractinoplanes</taxon>
    </lineage>
</organism>
<evidence type="ECO:0008006" key="4">
    <source>
        <dbReference type="Google" id="ProtNLM"/>
    </source>
</evidence>
<evidence type="ECO:0000313" key="3">
    <source>
        <dbReference type="Proteomes" id="UP000219612"/>
    </source>
</evidence>
<evidence type="ECO:0000256" key="1">
    <source>
        <dbReference type="SAM" id="SignalP"/>
    </source>
</evidence>
<keyword evidence="3" id="KW-1185">Reference proteome</keyword>
<feature type="chain" id="PRO_5038588625" description="Tachylectin" evidence="1">
    <location>
        <begin position="32"/>
        <end position="337"/>
    </location>
</feature>
<keyword evidence="1" id="KW-0732">Signal</keyword>
<dbReference type="Proteomes" id="UP000219612">
    <property type="component" value="Unassembled WGS sequence"/>
</dbReference>
<protein>
    <recommendedName>
        <fullName evidence="4">Tachylectin</fullName>
    </recommendedName>
</protein>
<proteinExistence type="predicted"/>
<gene>
    <name evidence="2" type="ORF">SAMN05421748_12295</name>
</gene>
<reference evidence="2 3" key="1">
    <citation type="submission" date="2017-09" db="EMBL/GenBank/DDBJ databases">
        <authorList>
            <person name="Ehlers B."/>
            <person name="Leendertz F.H."/>
        </authorList>
    </citation>
    <scope>NUCLEOTIDE SEQUENCE [LARGE SCALE GENOMIC DNA]</scope>
    <source>
        <strain evidence="2 3">CGMCC 4.6857</strain>
    </source>
</reference>
<dbReference type="AlphaFoldDB" id="A0A285JLH4"/>
<dbReference type="SUPFAM" id="SSF89372">
    <property type="entry name" value="Fucose-specific lectin"/>
    <property type="match status" value="1"/>
</dbReference>